<proteinExistence type="predicted"/>
<organism evidence="2 3">
    <name type="scientific">Candidatus Dechloromonas phosphorivorans</name>
    <dbReference type="NCBI Taxonomy" id="2899244"/>
    <lineage>
        <taxon>Bacteria</taxon>
        <taxon>Pseudomonadati</taxon>
        <taxon>Pseudomonadota</taxon>
        <taxon>Betaproteobacteria</taxon>
        <taxon>Rhodocyclales</taxon>
        <taxon>Azonexaceae</taxon>
        <taxon>Dechloromonas</taxon>
    </lineage>
</organism>
<evidence type="ECO:0000256" key="1">
    <source>
        <dbReference type="SAM" id="SignalP"/>
    </source>
</evidence>
<evidence type="ECO:0000313" key="2">
    <source>
        <dbReference type="EMBL" id="MBK8889133.1"/>
    </source>
</evidence>
<evidence type="ECO:0000313" key="3">
    <source>
        <dbReference type="Proteomes" id="UP000808146"/>
    </source>
</evidence>
<sequence length="98" mass="10491">MMHFSALLAVLMPGVAVAEKIGPIAGLMPDVRPPGASVIVSFERTAIWQAQALKGISAPQAGLEFLRDQGAWYTPFNQPNMSGRYDIRGLYTGATGKD</sequence>
<name>A0A9D7LNF4_9RHOO</name>
<keyword evidence="1" id="KW-0732">Signal</keyword>
<protein>
    <submittedName>
        <fullName evidence="2">Uncharacterized protein</fullName>
    </submittedName>
</protein>
<feature type="signal peptide" evidence="1">
    <location>
        <begin position="1"/>
        <end position="18"/>
    </location>
</feature>
<comment type="caution">
    <text evidence="2">The sequence shown here is derived from an EMBL/GenBank/DDBJ whole genome shotgun (WGS) entry which is preliminary data.</text>
</comment>
<accession>A0A9D7LNF4</accession>
<dbReference type="EMBL" id="JADKBR010000001">
    <property type="protein sequence ID" value="MBK8889133.1"/>
    <property type="molecule type" value="Genomic_DNA"/>
</dbReference>
<dbReference type="AlphaFoldDB" id="A0A9D7LNF4"/>
<gene>
    <name evidence="2" type="ORF">IPN75_01520</name>
</gene>
<feature type="chain" id="PRO_5039351820" evidence="1">
    <location>
        <begin position="19"/>
        <end position="98"/>
    </location>
</feature>
<reference evidence="3" key="1">
    <citation type="journal article" date="2021" name="Nat. Commun.">
        <title>Connecting structure to function with the recovery of over 1000 high-quality metagenome-assembled genomes from activated sludge using long-read sequencing.</title>
        <authorList>
            <person name="Singleton C.M."/>
            <person name="Petriglieri F."/>
            <person name="Kristensen J.M."/>
            <person name="Kirkegaard R.H."/>
            <person name="Michaelsen T.Y."/>
            <person name="Andersen M.H."/>
            <person name="Kondrotaite Z."/>
            <person name="Karst S.M."/>
            <person name="Dueholm M.S."/>
            <person name="Nielsen P.H."/>
            <person name="Albertsen M."/>
        </authorList>
    </citation>
    <scope>NUCLEOTIDE SEQUENCE [LARGE SCALE GENOMIC DNA]</scope>
</reference>
<dbReference type="Proteomes" id="UP000808146">
    <property type="component" value="Unassembled WGS sequence"/>
</dbReference>